<feature type="transmembrane region" description="Helical" evidence="1">
    <location>
        <begin position="214"/>
        <end position="231"/>
    </location>
</feature>
<reference evidence="3 4" key="1">
    <citation type="submission" date="2023-12" db="EMBL/GenBank/DDBJ databases">
        <title>Friends and Foes: Symbiotic and Algicidal bacterial influence on Karenia brevis blooms.</title>
        <authorList>
            <person name="Fei C."/>
            <person name="Mohamed A.R."/>
            <person name="Booker A."/>
            <person name="Arshad M."/>
            <person name="Klass S."/>
            <person name="Ahn S."/>
            <person name="Gilbert P.M."/>
            <person name="Heil C.A."/>
            <person name="Martinez J.M."/>
            <person name="Amin S.A."/>
        </authorList>
    </citation>
    <scope>NUCLEOTIDE SEQUENCE [LARGE SCALE GENOMIC DNA]</scope>
    <source>
        <strain evidence="3 4">CE15</strain>
    </source>
</reference>
<dbReference type="Pfam" id="PF09925">
    <property type="entry name" value="DUF2157"/>
    <property type="match status" value="1"/>
</dbReference>
<dbReference type="InterPro" id="IPR018677">
    <property type="entry name" value="DUF2157"/>
</dbReference>
<keyword evidence="1" id="KW-0812">Transmembrane</keyword>
<keyword evidence="4" id="KW-1185">Reference proteome</keyword>
<evidence type="ECO:0000313" key="4">
    <source>
        <dbReference type="Proteomes" id="UP001382455"/>
    </source>
</evidence>
<feature type="transmembrane region" description="Helical" evidence="1">
    <location>
        <begin position="185"/>
        <end position="208"/>
    </location>
</feature>
<feature type="domain" description="DUF2157" evidence="2">
    <location>
        <begin position="53"/>
        <end position="183"/>
    </location>
</feature>
<accession>A0ABU8EUY6</accession>
<dbReference type="EMBL" id="JBAWKS010000001">
    <property type="protein sequence ID" value="MEI4550743.1"/>
    <property type="molecule type" value="Genomic_DNA"/>
</dbReference>
<feature type="transmembrane region" description="Helical" evidence="1">
    <location>
        <begin position="103"/>
        <end position="123"/>
    </location>
</feature>
<organism evidence="3 4">
    <name type="scientific">Pseudoalteromonas spongiae</name>
    <dbReference type="NCBI Taxonomy" id="298657"/>
    <lineage>
        <taxon>Bacteria</taxon>
        <taxon>Pseudomonadati</taxon>
        <taxon>Pseudomonadota</taxon>
        <taxon>Gammaproteobacteria</taxon>
        <taxon>Alteromonadales</taxon>
        <taxon>Pseudoalteromonadaceae</taxon>
        <taxon>Pseudoalteromonas</taxon>
    </lineage>
</organism>
<feature type="transmembrane region" description="Helical" evidence="1">
    <location>
        <begin position="135"/>
        <end position="155"/>
    </location>
</feature>
<feature type="transmembrane region" description="Helical" evidence="1">
    <location>
        <begin position="301"/>
        <end position="322"/>
    </location>
</feature>
<keyword evidence="1" id="KW-1133">Transmembrane helix</keyword>
<feature type="transmembrane region" description="Helical" evidence="1">
    <location>
        <begin position="276"/>
        <end position="294"/>
    </location>
</feature>
<evidence type="ECO:0000259" key="2">
    <source>
        <dbReference type="Pfam" id="PF09925"/>
    </source>
</evidence>
<evidence type="ECO:0000313" key="3">
    <source>
        <dbReference type="EMBL" id="MEI4550743.1"/>
    </source>
</evidence>
<feature type="transmembrane region" description="Helical" evidence="1">
    <location>
        <begin position="243"/>
        <end position="264"/>
    </location>
</feature>
<dbReference type="RefSeq" id="WP_336435829.1">
    <property type="nucleotide sequence ID" value="NZ_JBAWKS010000001.1"/>
</dbReference>
<comment type="caution">
    <text evidence="3">The sequence shown here is derived from an EMBL/GenBank/DDBJ whole genome shotgun (WGS) entry which is preliminary data.</text>
</comment>
<protein>
    <submittedName>
        <fullName evidence="3">DUF2157 domain-containing protein</fullName>
    </submittedName>
</protein>
<feature type="transmembrane region" description="Helical" evidence="1">
    <location>
        <begin position="328"/>
        <end position="345"/>
    </location>
</feature>
<feature type="transmembrane region" description="Helical" evidence="1">
    <location>
        <begin position="161"/>
        <end position="178"/>
    </location>
</feature>
<evidence type="ECO:0000256" key="1">
    <source>
        <dbReference type="SAM" id="Phobius"/>
    </source>
</evidence>
<sequence length="359" mass="40396">MDESQLNQADAQQRVDQIHAFESELAQLQHAGVITMPVEQQQAVSQYHQQLLTQLAKQFDVDTTAQSKHLTLGMKIASLFGALAMAVSLFFLFYQFWGYLSTIVQVGILVATPIALFCGAIKLAENESHGYFAKIAGLVAYAGFVLNVMLIGQIFNLTPSPNAFLIWAGLAFILSYAVNARVLLFFAIVNVCSFIAMKVGAWSGMYWISFGERPENFIVPSILLFLVPHFINQRAFSGFAAMYRVLSLIILFLVVLILSNWGGVSYFNYDDDLVEGVYQVAGFALSAAAIWLGIRKEWSGVVQTGNVFFVLFLYTKFFDWWWDWMPKYLFFFVLGLCALLALLVFKRIRKLAKHTRTSA</sequence>
<name>A0ABU8EUY6_9GAMM</name>
<dbReference type="Proteomes" id="UP001382455">
    <property type="component" value="Unassembled WGS sequence"/>
</dbReference>
<proteinExistence type="predicted"/>
<feature type="transmembrane region" description="Helical" evidence="1">
    <location>
        <begin position="76"/>
        <end position="97"/>
    </location>
</feature>
<gene>
    <name evidence="3" type="ORF">WAE96_13815</name>
</gene>
<keyword evidence="1" id="KW-0472">Membrane</keyword>